<organism evidence="3 4">
    <name type="scientific">Sphaceloma murrayae</name>
    <dbReference type="NCBI Taxonomy" id="2082308"/>
    <lineage>
        <taxon>Eukaryota</taxon>
        <taxon>Fungi</taxon>
        <taxon>Dikarya</taxon>
        <taxon>Ascomycota</taxon>
        <taxon>Pezizomycotina</taxon>
        <taxon>Dothideomycetes</taxon>
        <taxon>Dothideomycetidae</taxon>
        <taxon>Myriangiales</taxon>
        <taxon>Elsinoaceae</taxon>
        <taxon>Sphaceloma</taxon>
    </lineage>
</organism>
<dbReference type="SMART" id="SM00325">
    <property type="entry name" value="RhoGEF"/>
    <property type="match status" value="1"/>
</dbReference>
<dbReference type="GO" id="GO:0005737">
    <property type="term" value="C:cytoplasm"/>
    <property type="evidence" value="ECO:0007669"/>
    <property type="project" value="TreeGrafter"/>
</dbReference>
<dbReference type="PANTHER" id="PTHR12673">
    <property type="entry name" value="FACIOGENITAL DYSPLASIA PROTEIN"/>
    <property type="match status" value="1"/>
</dbReference>
<comment type="caution">
    <text evidence="3">The sequence shown here is derived from an EMBL/GenBank/DDBJ whole genome shotgun (WGS) entry which is preliminary data.</text>
</comment>
<gene>
    <name evidence="3" type="ORF">CAC42_7075</name>
</gene>
<dbReference type="InterPro" id="IPR000219">
    <property type="entry name" value="DH_dom"/>
</dbReference>
<feature type="region of interest" description="Disordered" evidence="1">
    <location>
        <begin position="972"/>
        <end position="997"/>
    </location>
</feature>
<protein>
    <submittedName>
        <fullName evidence="3">Dynamin-binding protein</fullName>
    </submittedName>
</protein>
<sequence>MASVLSFPHFTPFGGFDYDRQPHRSLSSLRSCNSTGTIRHHRKRQLSIGSVISGASRLPVSVRRLHKEKSSRPHISLTHSLNLTADDRSISSGFSATQSLAPSALSEPAAQALRYEEALRFGADDRETIDAPADNRVSISSDEKDTDSTAEQWYEPSENPSHNAPRGTGGDRNMAPSDQNQEQAFRRWVSTLRRRNDKSHTSNQPPSLRRSLQFLDPSRGSSYREDPRTGHRHSGSQVSSIAFVTGLRSASMTMTSMSLPSIKAPTSARSPRSVVHITSDPNSRTDLRKSTDSDARPRSPVIDEAAIRRSQRRARKIQELVRTEEGYVADIKSLQHAYFTLLLPGETGLSGKRAAAQACVNDMLHLHEGILAELQACLQHLQGCETARLSLETARPMEVDPIEHLCAPQLAADVARIFLTRAKQLSVYEEYGARCGKMHLDVDLHRTGPPTLDHDRAIEALQASLLPLTGKLKDMKKALGLKDLLVKPIQRVTRYELLFKDLCTLTPSCDDPVAHTVLDDALFIISQTCHDVNEASGNMERLRFMDGRRLLQQRLLFEKQACNETSFHQLGRLLLCGALYIAYRGNTNIKGQYVVCALYESCMIVADAKSSTKYNVLLVAPLATASIEEPDNGKALQCHTTPFTWKLTFESEGSLFEILCAACSKTEFDAWKHQISGRIAVEKVHSNEGHGLSIEVRSPMTHDMRSVGKAYGRPCHFRRRVSVQRAATLGPLTELNQVIIKNTQAIGKDNDSSTTTLSIPRSQSVTAPSHIPVLAPRRSDRIHLEAILLDVWTRESLPFPGLGSKRGEYSMRASAGHVIRKLSMASITSNFSKRSTSYTSISQASSIDDRSLRSRPKVTVPQDVANKPVGKKIDFHSHPEAFLPEDFDLKNPAKARGRLAGLRTLTMGMERPRAPFFATESTVPSIGVKRSRSVVTRRRSLADIATQIEAPPPPPLPKDTVNTGAQYITTREIDHGGPSERSGVRQRARSRLAKLMR</sequence>
<dbReference type="Gene3D" id="1.20.900.10">
    <property type="entry name" value="Dbl homology (DH) domain"/>
    <property type="match status" value="1"/>
</dbReference>
<feature type="region of interest" description="Disordered" evidence="1">
    <location>
        <begin position="124"/>
        <end position="181"/>
    </location>
</feature>
<dbReference type="PROSITE" id="PS50010">
    <property type="entry name" value="DH_2"/>
    <property type="match status" value="1"/>
</dbReference>
<dbReference type="SUPFAM" id="SSF48065">
    <property type="entry name" value="DBL homology domain (DH-domain)"/>
    <property type="match status" value="1"/>
</dbReference>
<feature type="compositionally biased region" description="Basic residues" evidence="1">
    <location>
        <begin position="984"/>
        <end position="997"/>
    </location>
</feature>
<feature type="region of interest" description="Disordered" evidence="1">
    <location>
        <begin position="838"/>
        <end position="857"/>
    </location>
</feature>
<accession>A0A2K1QQS3</accession>
<name>A0A2K1QQS3_9PEZI</name>
<dbReference type="InterPro" id="IPR051092">
    <property type="entry name" value="FYVE_RhoGEF_PH"/>
</dbReference>
<reference evidence="3 4" key="1">
    <citation type="submission" date="2017-06" db="EMBL/GenBank/DDBJ databases">
        <title>Draft genome sequence of a variant of Elsinoe murrayae.</title>
        <authorList>
            <person name="Cheng Q."/>
        </authorList>
    </citation>
    <scope>NUCLEOTIDE SEQUENCE [LARGE SCALE GENOMIC DNA]</scope>
    <source>
        <strain evidence="3 4">CQ-2017a</strain>
    </source>
</reference>
<feature type="compositionally biased region" description="Basic and acidic residues" evidence="1">
    <location>
        <begin position="283"/>
        <end position="297"/>
    </location>
</feature>
<dbReference type="OrthoDB" id="8059989at2759"/>
<feature type="region of interest" description="Disordered" evidence="1">
    <location>
        <begin position="259"/>
        <end position="300"/>
    </location>
</feature>
<dbReference type="PANTHER" id="PTHR12673:SF159">
    <property type="entry name" value="LD03170P"/>
    <property type="match status" value="1"/>
</dbReference>
<feature type="domain" description="DH" evidence="2">
    <location>
        <begin position="312"/>
        <end position="535"/>
    </location>
</feature>
<evidence type="ECO:0000259" key="2">
    <source>
        <dbReference type="PROSITE" id="PS50010"/>
    </source>
</evidence>
<dbReference type="InterPro" id="IPR035899">
    <property type="entry name" value="DBL_dom_sf"/>
</dbReference>
<dbReference type="GO" id="GO:0005085">
    <property type="term" value="F:guanyl-nucleotide exchange factor activity"/>
    <property type="evidence" value="ECO:0007669"/>
    <property type="project" value="InterPro"/>
</dbReference>
<dbReference type="InParanoid" id="A0A2K1QQS3"/>
<evidence type="ECO:0000256" key="1">
    <source>
        <dbReference type="SAM" id="MobiDB-lite"/>
    </source>
</evidence>
<dbReference type="AlphaFoldDB" id="A0A2K1QQS3"/>
<dbReference type="EMBL" id="NKHZ01000051">
    <property type="protein sequence ID" value="PNS17392.1"/>
    <property type="molecule type" value="Genomic_DNA"/>
</dbReference>
<dbReference type="Proteomes" id="UP000243797">
    <property type="component" value="Unassembled WGS sequence"/>
</dbReference>
<proteinExistence type="predicted"/>
<evidence type="ECO:0000313" key="4">
    <source>
        <dbReference type="Proteomes" id="UP000243797"/>
    </source>
</evidence>
<dbReference type="Pfam" id="PF00621">
    <property type="entry name" value="RhoGEF"/>
    <property type="match status" value="1"/>
</dbReference>
<evidence type="ECO:0000313" key="3">
    <source>
        <dbReference type="EMBL" id="PNS17392.1"/>
    </source>
</evidence>
<dbReference type="STRING" id="2082308.A0A2K1QQS3"/>
<keyword evidence="4" id="KW-1185">Reference proteome</keyword>
<dbReference type="SUPFAM" id="SSF50729">
    <property type="entry name" value="PH domain-like"/>
    <property type="match status" value="1"/>
</dbReference>
<feature type="region of interest" description="Disordered" evidence="1">
    <location>
        <begin position="193"/>
        <end position="240"/>
    </location>
</feature>